<protein>
    <submittedName>
        <fullName evidence="3">Uncharacterized protein</fullName>
    </submittedName>
</protein>
<feature type="compositionally biased region" description="Basic and acidic residues" evidence="2">
    <location>
        <begin position="258"/>
        <end position="267"/>
    </location>
</feature>
<gene>
    <name evidence="3" type="ORF">BHQ10_006128</name>
</gene>
<dbReference type="EMBL" id="MIKG01000011">
    <property type="protein sequence ID" value="RAO70116.1"/>
    <property type="molecule type" value="Genomic_DNA"/>
</dbReference>
<feature type="compositionally biased region" description="Acidic residues" evidence="2">
    <location>
        <begin position="280"/>
        <end position="295"/>
    </location>
</feature>
<dbReference type="Proteomes" id="UP000249363">
    <property type="component" value="Unassembled WGS sequence"/>
</dbReference>
<proteinExistence type="predicted"/>
<name>A0A364L2U8_TALAM</name>
<reference evidence="3 4" key="1">
    <citation type="journal article" date="2017" name="Biotechnol. Biofuels">
        <title>Differential beta-glucosidase expression as a function of carbon source availability in Talaromyces amestolkiae: a genomic and proteomic approach.</title>
        <authorList>
            <person name="de Eugenio L.I."/>
            <person name="Mendez-Liter J.A."/>
            <person name="Nieto-Dominguez M."/>
            <person name="Alonso L."/>
            <person name="Gil-Munoz J."/>
            <person name="Barriuso J."/>
            <person name="Prieto A."/>
            <person name="Martinez M.J."/>
        </authorList>
    </citation>
    <scope>NUCLEOTIDE SEQUENCE [LARGE SCALE GENOMIC DNA]</scope>
    <source>
        <strain evidence="3 4">CIB</strain>
    </source>
</reference>
<evidence type="ECO:0000313" key="3">
    <source>
        <dbReference type="EMBL" id="RAO70116.1"/>
    </source>
</evidence>
<dbReference type="AlphaFoldDB" id="A0A364L2U8"/>
<evidence type="ECO:0000256" key="2">
    <source>
        <dbReference type="SAM" id="MobiDB-lite"/>
    </source>
</evidence>
<accession>A0A364L2U8</accession>
<sequence>MTESNGTQFSIPESDQTRFFDHLFEKAFEGPVSRAIEKVDEAARHVQEQAFLRYSEQVESLDQKVDKTVNEAMERINRAVERTHQQALRKFLGHIKEQQAAILEVNEIVKKATEQMIEAAEKAQDQAFIGFSEQIRENESPTRIVKGGLDKALDEAFTRISQQFSQVPSIELLIEKAVENSMNKALTKLDEHIDQVTKKLDTTVERTLDQVFAKFSEHVNEIQESTRKAEQVVQKALDETLIRFSDRLMELQSPGRMEQGRQDRVEVEEAGISTHTVIDGPEEPETEPMELEESESTSRADIEDDDSDEGSVDGDSSDDKGLSENLPQVIWEYPRPGRTYAIHLDDELKAMLAIDDIDPPPILIAHAYVTAKVNKNETRYCHWECITRGKKEGFYFRNVATQKYLGVTFRGYWPELNARNDRGNTRFCPESMGGNSYLLQARKDRFSAYVTAGYEAFAQEISFDMLLEKALEKIVNEASVKFSDIVEKAVDKAINRISDHVADLVQSSVSNKSVQQKTVTNAATEMGDENRGEESQQDVMEIERATIITPAPLRGENDRYDDAYLVEDDHLYHAARHPCPGEMYTIHLEDYDGFVLAVDKESKPELRWASDAWPDAETELRKRCWWRCMEFIGWLCFQNVGTKKFLGIEDGNFINHEPVLCVGFDKIRKSTRFCLRRTPHGSYMLQVPYGTQLLSVKAIDYVDCPAAAWLQEKLYLRCKKADEDNNPTKWLFKAINSESLMSR</sequence>
<dbReference type="PANTHER" id="PTHR39697">
    <property type="entry name" value="RICIN B LECTIN DOMAIN-CONTAINING PROTEIN-RELATED"/>
    <property type="match status" value="1"/>
</dbReference>
<dbReference type="OrthoDB" id="10276618at2759"/>
<comment type="caution">
    <text evidence="3">The sequence shown here is derived from an EMBL/GenBank/DDBJ whole genome shotgun (WGS) entry which is preliminary data.</text>
</comment>
<keyword evidence="1" id="KW-0175">Coiled coil</keyword>
<dbReference type="GeneID" id="63795344"/>
<feature type="compositionally biased region" description="Acidic residues" evidence="2">
    <location>
        <begin position="302"/>
        <end position="316"/>
    </location>
</feature>
<evidence type="ECO:0000313" key="4">
    <source>
        <dbReference type="Proteomes" id="UP000249363"/>
    </source>
</evidence>
<keyword evidence="4" id="KW-1185">Reference proteome</keyword>
<evidence type="ECO:0000256" key="1">
    <source>
        <dbReference type="SAM" id="Coils"/>
    </source>
</evidence>
<dbReference type="RefSeq" id="XP_040734632.1">
    <property type="nucleotide sequence ID" value="XM_040878680.1"/>
</dbReference>
<feature type="region of interest" description="Disordered" evidence="2">
    <location>
        <begin position="252"/>
        <end position="328"/>
    </location>
</feature>
<dbReference type="PANTHER" id="PTHR39697:SF1">
    <property type="entry name" value="RICIN B LECTIN DOMAIN-CONTAINING PROTEIN"/>
    <property type="match status" value="1"/>
</dbReference>
<organism evidence="3 4">
    <name type="scientific">Talaromyces amestolkiae</name>
    <dbReference type="NCBI Taxonomy" id="1196081"/>
    <lineage>
        <taxon>Eukaryota</taxon>
        <taxon>Fungi</taxon>
        <taxon>Dikarya</taxon>
        <taxon>Ascomycota</taxon>
        <taxon>Pezizomycotina</taxon>
        <taxon>Eurotiomycetes</taxon>
        <taxon>Eurotiomycetidae</taxon>
        <taxon>Eurotiales</taxon>
        <taxon>Trichocomaceae</taxon>
        <taxon>Talaromyces</taxon>
        <taxon>Talaromyces sect. Talaromyces</taxon>
    </lineage>
</organism>
<feature type="coiled-coil region" evidence="1">
    <location>
        <begin position="70"/>
        <end position="115"/>
    </location>
</feature>